<accession>A0A3B0PY10</accession>
<sequence>MPTYELYLEMLERNIKLEQVSLEHSDALHFVVKNNKIYPPFNTINGLGDEIAKLIVKKRNEEGFKSQADLKTKCKLNKNIW</sequence>
<proteinExistence type="predicted"/>
<evidence type="ECO:0000313" key="3">
    <source>
        <dbReference type="Proteomes" id="UP000260136"/>
    </source>
</evidence>
<dbReference type="PANTHER" id="PTHR32294">
    <property type="entry name" value="DNA POLYMERASE III SUBUNIT ALPHA"/>
    <property type="match status" value="1"/>
</dbReference>
<dbReference type="Gene3D" id="1.10.150.870">
    <property type="match status" value="1"/>
</dbReference>
<dbReference type="GO" id="GO:0006260">
    <property type="term" value="P:DNA replication"/>
    <property type="evidence" value="ECO:0007669"/>
    <property type="project" value="InterPro"/>
</dbReference>
<keyword evidence="2" id="KW-0548">Nucleotidyltransferase</keyword>
<reference evidence="3" key="1">
    <citation type="submission" date="2018-06" db="EMBL/GenBank/DDBJ databases">
        <authorList>
            <consortium name="Pathogen Informatics"/>
        </authorList>
    </citation>
    <scope>NUCLEOTIDE SEQUENCE [LARGE SCALE GENOMIC DNA]</scope>
    <source>
        <strain evidence="3">NCTC10115</strain>
    </source>
</reference>
<keyword evidence="2" id="KW-0808">Transferase</keyword>
<dbReference type="EMBL" id="LS991952">
    <property type="protein sequence ID" value="SYV93893.1"/>
    <property type="molecule type" value="Genomic_DNA"/>
</dbReference>
<feature type="non-terminal residue" evidence="2">
    <location>
        <position position="81"/>
    </location>
</feature>
<dbReference type="InterPro" id="IPR029460">
    <property type="entry name" value="DNAPol_HHH"/>
</dbReference>
<dbReference type="EC" id="2.7.7.7" evidence="2"/>
<dbReference type="PANTHER" id="PTHR32294:SF5">
    <property type="entry name" value="DNA POLYMERASE III POLC-TYPE"/>
    <property type="match status" value="1"/>
</dbReference>
<organism evidence="2 3">
    <name type="scientific">Mycoplasmoides gallisepticum</name>
    <name type="common">Mycoplasma gallisepticum</name>
    <dbReference type="NCBI Taxonomy" id="2096"/>
    <lineage>
        <taxon>Bacteria</taxon>
        <taxon>Bacillati</taxon>
        <taxon>Mycoplasmatota</taxon>
        <taxon>Mycoplasmoidales</taxon>
        <taxon>Mycoplasmoidaceae</taxon>
        <taxon>Mycoplasmoides</taxon>
    </lineage>
</organism>
<feature type="domain" description="DNA polymerase helix-hairpin-helix motif" evidence="1">
    <location>
        <begin position="15"/>
        <end position="78"/>
    </location>
</feature>
<evidence type="ECO:0000259" key="1">
    <source>
        <dbReference type="Pfam" id="PF14579"/>
    </source>
</evidence>
<dbReference type="GO" id="GO:0008408">
    <property type="term" value="F:3'-5' exonuclease activity"/>
    <property type="evidence" value="ECO:0007669"/>
    <property type="project" value="InterPro"/>
</dbReference>
<dbReference type="AlphaFoldDB" id="A0A3B0PY10"/>
<name>A0A3B0PY10_MYCGL</name>
<evidence type="ECO:0000313" key="2">
    <source>
        <dbReference type="EMBL" id="SYV93893.1"/>
    </source>
</evidence>
<gene>
    <name evidence="2" type="primary">polC_6</name>
    <name evidence="2" type="ORF">NCTC10115_00184</name>
</gene>
<dbReference type="Pfam" id="PF14579">
    <property type="entry name" value="HHH_6"/>
    <property type="match status" value="1"/>
</dbReference>
<protein>
    <submittedName>
        <fullName evidence="2">DNA polymerase III polC-type</fullName>
        <ecNumber evidence="2">2.7.7.7</ecNumber>
    </submittedName>
</protein>
<dbReference type="Proteomes" id="UP000260136">
    <property type="component" value="Chromosome"/>
</dbReference>
<dbReference type="InterPro" id="IPR004805">
    <property type="entry name" value="DnaE2/DnaE/PolC"/>
</dbReference>
<dbReference type="GO" id="GO:0003887">
    <property type="term" value="F:DNA-directed DNA polymerase activity"/>
    <property type="evidence" value="ECO:0007669"/>
    <property type="project" value="UniProtKB-EC"/>
</dbReference>